<dbReference type="Pfam" id="PF10342">
    <property type="entry name" value="Kre9_KNH"/>
    <property type="match status" value="1"/>
</dbReference>
<feature type="domain" description="Yeast cell wall synthesis Kre9/Knh1-like N-terminal" evidence="3">
    <location>
        <begin position="41"/>
        <end position="130"/>
    </location>
</feature>
<organism evidence="4 5">
    <name type="scientific">Polychaeton citri CBS 116435</name>
    <dbReference type="NCBI Taxonomy" id="1314669"/>
    <lineage>
        <taxon>Eukaryota</taxon>
        <taxon>Fungi</taxon>
        <taxon>Dikarya</taxon>
        <taxon>Ascomycota</taxon>
        <taxon>Pezizomycotina</taxon>
        <taxon>Dothideomycetes</taxon>
        <taxon>Dothideomycetidae</taxon>
        <taxon>Capnodiales</taxon>
        <taxon>Capnodiaceae</taxon>
        <taxon>Polychaeton</taxon>
    </lineage>
</organism>
<dbReference type="InterPro" id="IPR018466">
    <property type="entry name" value="Kre9/Knh1-like_N"/>
</dbReference>
<evidence type="ECO:0000313" key="5">
    <source>
        <dbReference type="Proteomes" id="UP000799441"/>
    </source>
</evidence>
<keyword evidence="1 2" id="KW-0732">Signal</keyword>
<dbReference type="AlphaFoldDB" id="A0A9P4UPM5"/>
<name>A0A9P4UPM5_9PEZI</name>
<protein>
    <recommendedName>
        <fullName evidence="3">Yeast cell wall synthesis Kre9/Knh1-like N-terminal domain-containing protein</fullName>
    </recommendedName>
</protein>
<dbReference type="PANTHER" id="PTHR40633">
    <property type="entry name" value="MATRIX PROTEIN, PUTATIVE (AFU_ORTHOLOGUE AFUA_8G05410)-RELATED"/>
    <property type="match status" value="1"/>
</dbReference>
<feature type="signal peptide" evidence="2">
    <location>
        <begin position="1"/>
        <end position="27"/>
    </location>
</feature>
<proteinExistence type="predicted"/>
<feature type="chain" id="PRO_5040463293" description="Yeast cell wall synthesis Kre9/Knh1-like N-terminal domain-containing protein" evidence="2">
    <location>
        <begin position="28"/>
        <end position="256"/>
    </location>
</feature>
<reference evidence="4" key="1">
    <citation type="journal article" date="2020" name="Stud. Mycol.">
        <title>101 Dothideomycetes genomes: a test case for predicting lifestyles and emergence of pathogens.</title>
        <authorList>
            <person name="Haridas S."/>
            <person name="Albert R."/>
            <person name="Binder M."/>
            <person name="Bloem J."/>
            <person name="Labutti K."/>
            <person name="Salamov A."/>
            <person name="Andreopoulos B."/>
            <person name="Baker S."/>
            <person name="Barry K."/>
            <person name="Bills G."/>
            <person name="Bluhm B."/>
            <person name="Cannon C."/>
            <person name="Castanera R."/>
            <person name="Culley D."/>
            <person name="Daum C."/>
            <person name="Ezra D."/>
            <person name="Gonzalez J."/>
            <person name="Henrissat B."/>
            <person name="Kuo A."/>
            <person name="Liang C."/>
            <person name="Lipzen A."/>
            <person name="Lutzoni F."/>
            <person name="Magnuson J."/>
            <person name="Mondo S."/>
            <person name="Nolan M."/>
            <person name="Ohm R."/>
            <person name="Pangilinan J."/>
            <person name="Park H.-J."/>
            <person name="Ramirez L."/>
            <person name="Alfaro M."/>
            <person name="Sun H."/>
            <person name="Tritt A."/>
            <person name="Yoshinaga Y."/>
            <person name="Zwiers L.-H."/>
            <person name="Turgeon B."/>
            <person name="Goodwin S."/>
            <person name="Spatafora J."/>
            <person name="Crous P."/>
            <person name="Grigoriev I."/>
        </authorList>
    </citation>
    <scope>NUCLEOTIDE SEQUENCE</scope>
    <source>
        <strain evidence="4">CBS 116435</strain>
    </source>
</reference>
<dbReference type="InterPro" id="IPR052982">
    <property type="entry name" value="SRP1/TIP1-like"/>
</dbReference>
<evidence type="ECO:0000256" key="1">
    <source>
        <dbReference type="ARBA" id="ARBA00022729"/>
    </source>
</evidence>
<evidence type="ECO:0000256" key="2">
    <source>
        <dbReference type="SAM" id="SignalP"/>
    </source>
</evidence>
<sequence length="256" mass="25691">MSSSGFSILSLFTAGLAIFGPVTFAWTQPQGDSPEGNPIYTPGLHEVVPAGKSYTITWKPTTDANVDLVLLKGPSSNAVPQYAIAEKVANTGSYTWTPSTDLVPTGDEGYGIELIDTSTGKYQYSTQFGISNKVSPAEYSDSSASASSSAVVASATSSAAPSSTVISSTYSSVPTSAVSSAASTTSAAGYSSAIVAASSTFKSSYVVPSGVARPTGNYGNSTSTGPSSPAFTGGATSTTYSIFGAAVAAGLAVFMM</sequence>
<dbReference type="PANTHER" id="PTHR40633:SF1">
    <property type="entry name" value="GPI ANCHORED SERINE-THREONINE RICH PROTEIN (AFU_ORTHOLOGUE AFUA_1G03630)"/>
    <property type="match status" value="1"/>
</dbReference>
<accession>A0A9P4UPM5</accession>
<dbReference type="Proteomes" id="UP000799441">
    <property type="component" value="Unassembled WGS sequence"/>
</dbReference>
<comment type="caution">
    <text evidence="4">The sequence shown here is derived from an EMBL/GenBank/DDBJ whole genome shotgun (WGS) entry which is preliminary data.</text>
</comment>
<keyword evidence="5" id="KW-1185">Reference proteome</keyword>
<evidence type="ECO:0000313" key="4">
    <source>
        <dbReference type="EMBL" id="KAF2720913.1"/>
    </source>
</evidence>
<dbReference type="EMBL" id="MU003795">
    <property type="protein sequence ID" value="KAF2720913.1"/>
    <property type="molecule type" value="Genomic_DNA"/>
</dbReference>
<evidence type="ECO:0000259" key="3">
    <source>
        <dbReference type="Pfam" id="PF10342"/>
    </source>
</evidence>
<dbReference type="OrthoDB" id="4094614at2759"/>
<gene>
    <name evidence="4" type="ORF">K431DRAFT_346814</name>
</gene>